<dbReference type="EMBL" id="KB201304">
    <property type="protein sequence ID" value="ESO97901.1"/>
    <property type="molecule type" value="Genomic_DNA"/>
</dbReference>
<accession>V4AWK6</accession>
<evidence type="ECO:0000313" key="2">
    <source>
        <dbReference type="EMBL" id="ESO97901.1"/>
    </source>
</evidence>
<dbReference type="HOGENOM" id="CLU_2123872_0_0_1"/>
<dbReference type="GeneID" id="20235831"/>
<organism evidence="2 3">
    <name type="scientific">Lottia gigantea</name>
    <name type="common">Giant owl limpet</name>
    <dbReference type="NCBI Taxonomy" id="225164"/>
    <lineage>
        <taxon>Eukaryota</taxon>
        <taxon>Metazoa</taxon>
        <taxon>Spiralia</taxon>
        <taxon>Lophotrochozoa</taxon>
        <taxon>Mollusca</taxon>
        <taxon>Gastropoda</taxon>
        <taxon>Patellogastropoda</taxon>
        <taxon>Lottioidea</taxon>
        <taxon>Lottiidae</taxon>
        <taxon>Lottia</taxon>
    </lineage>
</organism>
<evidence type="ECO:0008006" key="4">
    <source>
        <dbReference type="Google" id="ProtNLM"/>
    </source>
</evidence>
<keyword evidence="1" id="KW-0732">Signal</keyword>
<dbReference type="RefSeq" id="XP_009051741.1">
    <property type="nucleotide sequence ID" value="XM_009053493.1"/>
</dbReference>
<dbReference type="CTD" id="20235831"/>
<dbReference type="KEGG" id="lgi:LOTGIDRAFT_153008"/>
<protein>
    <recommendedName>
        <fullName evidence="4">Secreted protein</fullName>
    </recommendedName>
</protein>
<keyword evidence="3" id="KW-1185">Reference proteome</keyword>
<evidence type="ECO:0000313" key="3">
    <source>
        <dbReference type="Proteomes" id="UP000030746"/>
    </source>
</evidence>
<reference evidence="2 3" key="1">
    <citation type="journal article" date="2013" name="Nature">
        <title>Insights into bilaterian evolution from three spiralian genomes.</title>
        <authorList>
            <person name="Simakov O."/>
            <person name="Marletaz F."/>
            <person name="Cho S.J."/>
            <person name="Edsinger-Gonzales E."/>
            <person name="Havlak P."/>
            <person name="Hellsten U."/>
            <person name="Kuo D.H."/>
            <person name="Larsson T."/>
            <person name="Lv J."/>
            <person name="Arendt D."/>
            <person name="Savage R."/>
            <person name="Osoegawa K."/>
            <person name="de Jong P."/>
            <person name="Grimwood J."/>
            <person name="Chapman J.A."/>
            <person name="Shapiro H."/>
            <person name="Aerts A."/>
            <person name="Otillar R.P."/>
            <person name="Terry A.Y."/>
            <person name="Boore J.L."/>
            <person name="Grigoriev I.V."/>
            <person name="Lindberg D.R."/>
            <person name="Seaver E.C."/>
            <person name="Weisblat D.A."/>
            <person name="Putnam N.H."/>
            <person name="Rokhsar D.S."/>
        </authorList>
    </citation>
    <scope>NUCLEOTIDE SEQUENCE [LARGE SCALE GENOMIC DNA]</scope>
</reference>
<feature type="signal peptide" evidence="1">
    <location>
        <begin position="1"/>
        <end position="25"/>
    </location>
</feature>
<sequence>MGVVWNFGIFFCAFILFTLFGNCESRPDPGELTRNGFYTDADGHDYSSEKSLLINDPKSEFRTKPSVLTKITFSEKGGWKRELYSGIIYTNFMDRLCQVCRYYRKSFRCILRYC</sequence>
<gene>
    <name evidence="2" type="ORF">LOTGIDRAFT_153008</name>
</gene>
<dbReference type="AlphaFoldDB" id="V4AWK6"/>
<feature type="chain" id="PRO_5004719012" description="Secreted protein" evidence="1">
    <location>
        <begin position="26"/>
        <end position="114"/>
    </location>
</feature>
<name>V4AWK6_LOTGI</name>
<evidence type="ECO:0000256" key="1">
    <source>
        <dbReference type="SAM" id="SignalP"/>
    </source>
</evidence>
<dbReference type="Proteomes" id="UP000030746">
    <property type="component" value="Unassembled WGS sequence"/>
</dbReference>
<proteinExistence type="predicted"/>